<dbReference type="GO" id="GO:0060255">
    <property type="term" value="P:regulation of macromolecule metabolic process"/>
    <property type="evidence" value="ECO:0007669"/>
    <property type="project" value="UniProtKB-ARBA"/>
</dbReference>
<dbReference type="PANTHER" id="PTHR12606">
    <property type="entry name" value="SENTRIN/SUMO-SPECIFIC PROTEASE"/>
    <property type="match status" value="1"/>
</dbReference>
<dbReference type="PROSITE" id="PS50888">
    <property type="entry name" value="BHLH"/>
    <property type="match status" value="1"/>
</dbReference>
<dbReference type="GO" id="GO:0080090">
    <property type="term" value="P:regulation of primary metabolic process"/>
    <property type="evidence" value="ECO:0007669"/>
    <property type="project" value="UniProtKB-ARBA"/>
</dbReference>
<dbReference type="PANTHER" id="PTHR12606:SF141">
    <property type="entry name" value="GH15225P-RELATED"/>
    <property type="match status" value="1"/>
</dbReference>
<keyword evidence="7" id="KW-0812">Transmembrane</keyword>
<dbReference type="GO" id="GO:0046983">
    <property type="term" value="F:protein dimerization activity"/>
    <property type="evidence" value="ECO:0007669"/>
    <property type="project" value="InterPro"/>
</dbReference>
<feature type="compositionally biased region" description="Polar residues" evidence="6">
    <location>
        <begin position="172"/>
        <end position="183"/>
    </location>
</feature>
<feature type="region of interest" description="Disordered" evidence="6">
    <location>
        <begin position="151"/>
        <end position="183"/>
    </location>
</feature>
<dbReference type="GO" id="GO:0016926">
    <property type="term" value="P:protein desumoylation"/>
    <property type="evidence" value="ECO:0007669"/>
    <property type="project" value="TreeGrafter"/>
</dbReference>
<dbReference type="VEuPathDB" id="FungiDB:LCOR_00459.1"/>
<feature type="domain" description="BHLH" evidence="9">
    <location>
        <begin position="197"/>
        <end position="276"/>
    </location>
</feature>
<dbReference type="Pfam" id="PF00010">
    <property type="entry name" value="HLH"/>
    <property type="match status" value="1"/>
</dbReference>
<keyword evidence="2" id="KW-0645">Protease</keyword>
<keyword evidence="3" id="KW-0378">Hydrolase</keyword>
<dbReference type="AlphaFoldDB" id="A0A068RG36"/>
<dbReference type="SUPFAM" id="SSF47459">
    <property type="entry name" value="HLH, helix-loop-helix DNA-binding domain"/>
    <property type="match status" value="1"/>
</dbReference>
<dbReference type="PROSITE" id="PS50600">
    <property type="entry name" value="ULP_PROTEASE"/>
    <property type="match status" value="1"/>
</dbReference>
<evidence type="ECO:0000259" key="9">
    <source>
        <dbReference type="PROSITE" id="PS50888"/>
    </source>
</evidence>
<evidence type="ECO:0000256" key="7">
    <source>
        <dbReference type="SAM" id="Phobius"/>
    </source>
</evidence>
<dbReference type="Proteomes" id="UP000027586">
    <property type="component" value="Unassembled WGS sequence"/>
</dbReference>
<dbReference type="Gene3D" id="3.40.395.10">
    <property type="entry name" value="Adenoviral Proteinase, Chain A"/>
    <property type="match status" value="1"/>
</dbReference>
<dbReference type="InterPro" id="IPR011598">
    <property type="entry name" value="bHLH_dom"/>
</dbReference>
<evidence type="ECO:0000256" key="3">
    <source>
        <dbReference type="ARBA" id="ARBA00022801"/>
    </source>
</evidence>
<proteinExistence type="inferred from homology"/>
<feature type="region of interest" description="Disordered" evidence="6">
    <location>
        <begin position="351"/>
        <end position="383"/>
    </location>
</feature>
<organism evidence="10 11">
    <name type="scientific">Lichtheimia corymbifera JMRC:FSU:9682</name>
    <dbReference type="NCBI Taxonomy" id="1263082"/>
    <lineage>
        <taxon>Eukaryota</taxon>
        <taxon>Fungi</taxon>
        <taxon>Fungi incertae sedis</taxon>
        <taxon>Mucoromycota</taxon>
        <taxon>Mucoromycotina</taxon>
        <taxon>Mucoromycetes</taxon>
        <taxon>Mucorales</taxon>
        <taxon>Lichtheimiaceae</taxon>
        <taxon>Lichtheimia</taxon>
    </lineage>
</organism>
<dbReference type="InterPro" id="IPR038765">
    <property type="entry name" value="Papain-like_cys_pep_sf"/>
</dbReference>
<dbReference type="Pfam" id="PF02902">
    <property type="entry name" value="Peptidase_C48"/>
    <property type="match status" value="1"/>
</dbReference>
<dbReference type="GO" id="GO:0016929">
    <property type="term" value="F:deSUMOylase activity"/>
    <property type="evidence" value="ECO:0007669"/>
    <property type="project" value="TreeGrafter"/>
</dbReference>
<dbReference type="OrthoDB" id="2133190at2759"/>
<dbReference type="SMART" id="SM00353">
    <property type="entry name" value="HLH"/>
    <property type="match status" value="1"/>
</dbReference>
<feature type="coiled-coil region" evidence="5">
    <location>
        <begin position="305"/>
        <end position="344"/>
    </location>
</feature>
<protein>
    <submittedName>
        <fullName evidence="10">Sentrin-specific protease 1-like</fullName>
    </submittedName>
</protein>
<evidence type="ECO:0000256" key="5">
    <source>
        <dbReference type="SAM" id="Coils"/>
    </source>
</evidence>
<evidence type="ECO:0000259" key="8">
    <source>
        <dbReference type="PROSITE" id="PS50600"/>
    </source>
</evidence>
<feature type="domain" description="Ubiquitin-like protease family profile" evidence="8">
    <location>
        <begin position="1084"/>
        <end position="1248"/>
    </location>
</feature>
<feature type="transmembrane region" description="Helical" evidence="7">
    <location>
        <begin position="450"/>
        <end position="471"/>
    </location>
</feature>
<comment type="similarity">
    <text evidence="1">Belongs to the peptidase C48 family.</text>
</comment>
<keyword evidence="7" id="KW-1133">Transmembrane helix</keyword>
<evidence type="ECO:0000256" key="4">
    <source>
        <dbReference type="ARBA" id="ARBA00022807"/>
    </source>
</evidence>
<dbReference type="InterPro" id="IPR003653">
    <property type="entry name" value="Peptidase_C48_C"/>
</dbReference>
<reference evidence="10" key="1">
    <citation type="submission" date="2013-08" db="EMBL/GenBank/DDBJ databases">
        <title>Gene expansion shapes genome architecture in the human pathogen Lichtheimia corymbifera: an evolutionary genomics analysis in the ancient terrestrial Mucorales (Mucoromycotina).</title>
        <authorList>
            <person name="Schwartze V.U."/>
            <person name="Winter S."/>
            <person name="Shelest E."/>
            <person name="Marcet-Houben M."/>
            <person name="Horn F."/>
            <person name="Wehner S."/>
            <person name="Hoffmann K."/>
            <person name="Riege K."/>
            <person name="Sammeth M."/>
            <person name="Nowrousian M."/>
            <person name="Valiante V."/>
            <person name="Linde J."/>
            <person name="Jacobsen I.D."/>
            <person name="Marz M."/>
            <person name="Brakhage A.A."/>
            <person name="Gabaldon T."/>
            <person name="Bocker S."/>
            <person name="Voigt K."/>
        </authorList>
    </citation>
    <scope>NUCLEOTIDE SEQUENCE [LARGE SCALE GENOMIC DNA]</scope>
    <source>
        <strain evidence="10">FSU 9682</strain>
    </source>
</reference>
<evidence type="ECO:0000313" key="10">
    <source>
        <dbReference type="EMBL" id="CDH48685.1"/>
    </source>
</evidence>
<sequence length="1278" mass="144562">MRSRTPSSLRARRPSSNILDNHLSPQLSLGSSPSGPQATASDFSLDELENMFDWDHSSQHFPSPSSSSTLSPPTDHLMQDDVHVEAQKAFGFFPTGIYDGYFGEPYSLNGQMPGIAIPATPLADGPTTISPSTSSSGVSTTSTWQIPPINAFTVPDGVQSTPTPPIERDDTNNNSTIGRKRSSSNAEFWQLEPTQQIKKVAHNAIERRYRTNINDRINDLKNVVPALYKAKVGEKNDDDESDDESGEQEIVDGIEVAKKLNKATILRKATEYILFLRRNNDLANRENQILQHIIGQMPGGQQVLNEFLARKREFQQQEQERLARERKEARMREQVQRQELLKERAAQRAALAQLLPKRERRPYRRRKKAEQDAKKSKAANKDQGPNQMFMAMYMCVAFFSASPFSTSDNAPKHNTASGHHYPHTSRIPFSNTTSFNHPSTPSQFFSLSTWTWLQIAVYTFGFVYLIVLPWLNRAASRRTSKKCHHSHHHYASEVVSSWHQLYDTMISHAPLSQSSVVLVLQTFYDMLAFLPFYRSLFATANVTESELTKAAAWTRLSEMQCLGAEPSVTKLQLLRSCAAMLSRIHLLERDPRLVTDRTTARVNITAAIQLRLVFGPNRFSDKLAGTHPPQQIMSMLANRTSSRTCPTVFYSYVLPYLVTPLDWSDYWLALDKLQAMYIQWMLSEGNSGGLFDMFSTKDVPAMVAWWTHLGKCLGNGSAPSSSLEFLHALIDKDEKCPSSVLLKRHCRSIYHFVQAANEIESSNNSETCANHLEQALADHNASADCIAYLAPADLHGNHEADLLHLSTLAVHLHVYRRLSGTESDLLQRYRQQIKERIVRQVELPIVDDECREKNTSLYYILYFGLLVYQVHDCTNPDYVGSQLARASPLDYAHSSQKSQKTSRDSGVRSQSIRLCFASDTDYYSSTDFCDTIRVKELCQTMYQLPHNQKTNSDTDDVIVISSDEEDDDNHENASKNENGSANIVDSVDSLLDDLQALDINRETPATKTLQARFDFERIESRKEFLKAQNDIFGPSAALDLDDLYEKTAIPIPKGLVALTDEEEALVRKLLQSGNSGVVAKHKKAVVEYKDIAKLLPETWLNDEVINFYLGLIADRADQAESGLPSVYCFTTFFCSTLREYGYAKVKRWTKRVDIFAKDLLFIPINYSYHWTLGVVDMKQKTITVYDSLGGSHGPTLELLLNYLSQEHQDKKGSPFDDSGWTMHTPKDIPHQKNMSDCGVFTCTYAERLSRQKELEFTQDDMVLIRKRMVLGIVNKELC</sequence>
<feature type="compositionally biased region" description="Basic residues" evidence="6">
    <location>
        <begin position="358"/>
        <end position="368"/>
    </location>
</feature>
<gene>
    <name evidence="10" type="ORF">LCOR_00459.1</name>
</gene>
<dbReference type="EMBL" id="CBTN010000001">
    <property type="protein sequence ID" value="CDH48685.1"/>
    <property type="molecule type" value="Genomic_DNA"/>
</dbReference>
<dbReference type="GO" id="GO:0005634">
    <property type="term" value="C:nucleus"/>
    <property type="evidence" value="ECO:0007669"/>
    <property type="project" value="TreeGrafter"/>
</dbReference>
<accession>A0A068RG36</accession>
<evidence type="ECO:0000256" key="1">
    <source>
        <dbReference type="ARBA" id="ARBA00005234"/>
    </source>
</evidence>
<dbReference type="FunFam" id="3.40.395.10:FF:000001">
    <property type="entry name" value="Sentrin-specific protease 1"/>
    <property type="match status" value="1"/>
</dbReference>
<feature type="compositionally biased region" description="Polar residues" evidence="6">
    <location>
        <begin position="1"/>
        <end position="19"/>
    </location>
</feature>
<name>A0A068RG36_9FUNG</name>
<feature type="compositionally biased region" description="Low complexity" evidence="6">
    <location>
        <begin position="59"/>
        <end position="73"/>
    </location>
</feature>
<keyword evidence="5" id="KW-0175">Coiled coil</keyword>
<feature type="compositionally biased region" description="Low complexity" evidence="6">
    <location>
        <begin position="23"/>
        <end position="37"/>
    </location>
</feature>
<comment type="caution">
    <text evidence="10">The sequence shown here is derived from an EMBL/GenBank/DDBJ whole genome shotgun (WGS) entry which is preliminary data.</text>
</comment>
<keyword evidence="4" id="KW-0788">Thiol protease</keyword>
<evidence type="ECO:0000313" key="11">
    <source>
        <dbReference type="Proteomes" id="UP000027586"/>
    </source>
</evidence>
<evidence type="ECO:0000256" key="6">
    <source>
        <dbReference type="SAM" id="MobiDB-lite"/>
    </source>
</evidence>
<keyword evidence="7" id="KW-0472">Membrane</keyword>
<evidence type="ECO:0000256" key="2">
    <source>
        <dbReference type="ARBA" id="ARBA00022670"/>
    </source>
</evidence>
<dbReference type="STRING" id="1263082.A0A068RG36"/>
<feature type="region of interest" description="Disordered" evidence="6">
    <location>
        <begin position="55"/>
        <end position="76"/>
    </location>
</feature>
<keyword evidence="11" id="KW-1185">Reference proteome</keyword>
<dbReference type="InterPro" id="IPR036638">
    <property type="entry name" value="HLH_DNA-bd_sf"/>
</dbReference>
<feature type="region of interest" description="Disordered" evidence="6">
    <location>
        <begin position="1"/>
        <end position="41"/>
    </location>
</feature>
<dbReference type="SUPFAM" id="SSF54001">
    <property type="entry name" value="Cysteine proteinases"/>
    <property type="match status" value="1"/>
</dbReference>
<dbReference type="Gene3D" id="4.10.280.10">
    <property type="entry name" value="Helix-loop-helix DNA-binding domain"/>
    <property type="match status" value="1"/>
</dbReference>
<dbReference type="GO" id="GO:0006508">
    <property type="term" value="P:proteolysis"/>
    <property type="evidence" value="ECO:0007669"/>
    <property type="project" value="UniProtKB-KW"/>
</dbReference>